<protein>
    <submittedName>
        <fullName evidence="2">Uncharacterized protein</fullName>
    </submittedName>
</protein>
<evidence type="ECO:0000313" key="3">
    <source>
        <dbReference type="Proteomes" id="UP000251047"/>
    </source>
</evidence>
<name>A0A364VE83_9CORY</name>
<keyword evidence="1" id="KW-1133">Transmembrane helix</keyword>
<sequence length="144" mass="16926">MDPIIALLPKGGGWSVVAVLLMLTFGSQQIFSKEGAGRFWLFGRIADKIAHRKEHAIEREATIERTRSDYLERMIGDIRRDLDDERERSRCAEKQLRSDLDDAWGYVRYATDWSRAVLQMSVEHGWRPPLPEWLTPDQWRSRKR</sequence>
<evidence type="ECO:0000256" key="1">
    <source>
        <dbReference type="SAM" id="Phobius"/>
    </source>
</evidence>
<keyword evidence="1" id="KW-0472">Membrane</keyword>
<dbReference type="Proteomes" id="UP000251047">
    <property type="component" value="Unassembled WGS sequence"/>
</dbReference>
<keyword evidence="1" id="KW-0812">Transmembrane</keyword>
<evidence type="ECO:0000313" key="2">
    <source>
        <dbReference type="EMBL" id="RAV34938.1"/>
    </source>
</evidence>
<organism evidence="2 3">
    <name type="scientific">Corynebacterium heidelbergense</name>
    <dbReference type="NCBI Taxonomy" id="2055947"/>
    <lineage>
        <taxon>Bacteria</taxon>
        <taxon>Bacillati</taxon>
        <taxon>Actinomycetota</taxon>
        <taxon>Actinomycetes</taxon>
        <taxon>Mycobacteriales</taxon>
        <taxon>Corynebacteriaceae</taxon>
        <taxon>Corynebacterium</taxon>
    </lineage>
</organism>
<gene>
    <name evidence="2" type="ORF">CWC39_00955</name>
</gene>
<feature type="transmembrane region" description="Helical" evidence="1">
    <location>
        <begin position="12"/>
        <end position="31"/>
    </location>
</feature>
<proteinExistence type="predicted"/>
<dbReference type="OrthoDB" id="4430739at2"/>
<dbReference type="RefSeq" id="WP_112768654.1">
    <property type="nucleotide sequence ID" value="NZ_CP063191.1"/>
</dbReference>
<dbReference type="AlphaFoldDB" id="A0A364VE83"/>
<comment type="caution">
    <text evidence="2">The sequence shown here is derived from an EMBL/GenBank/DDBJ whole genome shotgun (WGS) entry which is preliminary data.</text>
</comment>
<accession>A0A364VE83</accession>
<reference evidence="2 3" key="1">
    <citation type="journal article" date="2018" name="Syst. Appl. Microbiol.">
        <title>Corynebacterium heidelbergense sp. nov., isolated from the preen glands of Egyptian geese (Alopochen aegyptiacus).</title>
        <authorList>
            <person name="Braun M.S."/>
            <person name="Wang E."/>
            <person name="Zimmermann S."/>
            <person name="Wink M."/>
        </authorList>
    </citation>
    <scope>NUCLEOTIDE SEQUENCE [LARGE SCALE GENOMIC DNA]</scope>
    <source>
        <strain evidence="2 3">DSM 104638</strain>
    </source>
</reference>
<dbReference type="EMBL" id="PHQP01000003">
    <property type="protein sequence ID" value="RAV34938.1"/>
    <property type="molecule type" value="Genomic_DNA"/>
</dbReference>